<accession>A0A221STS6</accession>
<dbReference type="InterPro" id="IPR051010">
    <property type="entry name" value="BCAA_transport"/>
</dbReference>
<dbReference type="OrthoDB" id="9783240at2"/>
<evidence type="ECO:0000313" key="5">
    <source>
        <dbReference type="Proteomes" id="UP000259030"/>
    </source>
</evidence>
<dbReference type="Pfam" id="PF13458">
    <property type="entry name" value="Peripla_BP_6"/>
    <property type="match status" value="1"/>
</dbReference>
<organism evidence="4 5">
    <name type="scientific">Deinococcus ficus</name>
    <dbReference type="NCBI Taxonomy" id="317577"/>
    <lineage>
        <taxon>Bacteria</taxon>
        <taxon>Thermotogati</taxon>
        <taxon>Deinococcota</taxon>
        <taxon>Deinococci</taxon>
        <taxon>Deinococcales</taxon>
        <taxon>Deinococcaceae</taxon>
        <taxon>Deinococcus</taxon>
    </lineage>
</organism>
<dbReference type="Proteomes" id="UP000259030">
    <property type="component" value="Chromosome"/>
</dbReference>
<name>A0A221STS6_9DEIO</name>
<sequence>MKRITQGAALITAGLITIAAAQKVTTPTIGIALAQTGNVALLGQEQVIGAKFAEKYLNARGGINGTPFKLVFQDAGGDENGAINAFQNLINKDKVVGIVGPTLSQQAFAADPIAERAKIPVLGPSNTAKGIPEIGDFIARVSAPIAVVAPNAVKQALKLDPKIKKVAVLYAQNDAFSVSETGTFQETAKAQGLSVTTVQKFQTTDTDFTTQVTAVLNSDADLAIISGLAADGGNLVKQLRQLGFKGLIVGGNGLNTSNMFPVCQKLCDGVIIAQAYSPAQPSAANQVFVKDYRAQYKKDPPQFAAQAYAGVQVMVEALRAIDRKKKLNTWDLDDLRVALNKQILVGKYKTPLGDISFDKEGEVIQKDFYVAQIKMKDAKNGSFVYLK</sequence>
<evidence type="ECO:0000259" key="3">
    <source>
        <dbReference type="Pfam" id="PF13458"/>
    </source>
</evidence>
<dbReference type="CDD" id="cd06348">
    <property type="entry name" value="PBP1_ABC_HAAT-like"/>
    <property type="match status" value="1"/>
</dbReference>
<evidence type="ECO:0000313" key="4">
    <source>
        <dbReference type="EMBL" id="ASN80049.1"/>
    </source>
</evidence>
<keyword evidence="2" id="KW-0732">Signal</keyword>
<dbReference type="PANTHER" id="PTHR30483:SF6">
    <property type="entry name" value="PERIPLASMIC BINDING PROTEIN OF ABC TRANSPORTER FOR NATURAL AMINO ACIDS"/>
    <property type="match status" value="1"/>
</dbReference>
<keyword evidence="5" id="KW-1185">Reference proteome</keyword>
<dbReference type="AlphaFoldDB" id="A0A221STS6"/>
<dbReference type="Gene3D" id="3.40.50.2300">
    <property type="match status" value="2"/>
</dbReference>
<reference evidence="4 5" key="1">
    <citation type="submission" date="2017-05" db="EMBL/GenBank/DDBJ databases">
        <title>The complete genome sequence of Deinococcus ficus isolated from the rhizosphere of the Ficus religiosa L. in Taiwan.</title>
        <authorList>
            <person name="Wu K.-M."/>
            <person name="Liao T.-L."/>
            <person name="Liu Y.-M."/>
            <person name="Young C.-C."/>
            <person name="Tsai S.-F."/>
        </authorList>
    </citation>
    <scope>NUCLEOTIDE SEQUENCE [LARGE SCALE GENOMIC DNA]</scope>
    <source>
        <strain evidence="4 5">CC-FR2-10</strain>
    </source>
</reference>
<evidence type="ECO:0000256" key="1">
    <source>
        <dbReference type="ARBA" id="ARBA00010062"/>
    </source>
</evidence>
<dbReference type="RefSeq" id="WP_022800233.1">
    <property type="nucleotide sequence ID" value="NZ_ATTJ01000001.1"/>
</dbReference>
<gene>
    <name evidence="4" type="ORF">DFI_02635</name>
</gene>
<proteinExistence type="inferred from homology"/>
<dbReference type="KEGG" id="dfc:DFI_02635"/>
<dbReference type="EMBL" id="CP021081">
    <property type="protein sequence ID" value="ASN80049.1"/>
    <property type="molecule type" value="Genomic_DNA"/>
</dbReference>
<protein>
    <submittedName>
        <fullName evidence="4">Branched-chain amino acid ABC transporter substrate-binding protein</fullName>
    </submittedName>
</protein>
<dbReference type="InterPro" id="IPR028081">
    <property type="entry name" value="Leu-bd"/>
</dbReference>
<dbReference type="SUPFAM" id="SSF53822">
    <property type="entry name" value="Periplasmic binding protein-like I"/>
    <property type="match status" value="1"/>
</dbReference>
<comment type="similarity">
    <text evidence="1">Belongs to the leucine-binding protein family.</text>
</comment>
<dbReference type="InterPro" id="IPR028082">
    <property type="entry name" value="Peripla_BP_I"/>
</dbReference>
<feature type="domain" description="Leucine-binding protein" evidence="3">
    <location>
        <begin position="28"/>
        <end position="376"/>
    </location>
</feature>
<dbReference type="STRING" id="317577.GCA_000419625_00613"/>
<evidence type="ECO:0000256" key="2">
    <source>
        <dbReference type="ARBA" id="ARBA00022729"/>
    </source>
</evidence>
<dbReference type="PANTHER" id="PTHR30483">
    <property type="entry name" value="LEUCINE-SPECIFIC-BINDING PROTEIN"/>
    <property type="match status" value="1"/>
</dbReference>